<name>A0A3D9C8A9_9FLAO</name>
<dbReference type="Proteomes" id="UP000256686">
    <property type="component" value="Unassembled WGS sequence"/>
</dbReference>
<evidence type="ECO:0008006" key="3">
    <source>
        <dbReference type="Google" id="ProtNLM"/>
    </source>
</evidence>
<comment type="caution">
    <text evidence="1">The sequence shown here is derived from an EMBL/GenBank/DDBJ whole genome shotgun (WGS) entry which is preliminary data.</text>
</comment>
<dbReference type="RefSeq" id="WP_115971550.1">
    <property type="nucleotide sequence ID" value="NZ_QNVT01000013.1"/>
</dbReference>
<sequence length="197" mass="22723">MKKILFASTFVLFLLSCKENKPQNKQVIENAIDNAESSVSGSFESYRGDNLIDNTYSELIKNDKSLKLLDDKIIKTQQETGKTLEIYDKIISTSESFYLQARNRAKSITDSLTKQQVEKEIKASADQYNIKIRNVNLLIAQVNKNNTELNNLYTAFKLRKTLTEIEKYQNAHPLKTDSLNQLINRQNKLLEELKKLK</sequence>
<proteinExistence type="predicted"/>
<dbReference type="PROSITE" id="PS51257">
    <property type="entry name" value="PROKAR_LIPOPROTEIN"/>
    <property type="match status" value="1"/>
</dbReference>
<accession>A0A3D9C8A9</accession>
<organism evidence="1 2">
    <name type="scientific">Chryseobacterium pennae</name>
    <dbReference type="NCBI Taxonomy" id="2258962"/>
    <lineage>
        <taxon>Bacteria</taxon>
        <taxon>Pseudomonadati</taxon>
        <taxon>Bacteroidota</taxon>
        <taxon>Flavobacteriia</taxon>
        <taxon>Flavobacteriales</taxon>
        <taxon>Weeksellaceae</taxon>
        <taxon>Chryseobacterium group</taxon>
        <taxon>Chryseobacterium</taxon>
    </lineage>
</organism>
<dbReference type="AlphaFoldDB" id="A0A3D9C8A9"/>
<protein>
    <recommendedName>
        <fullName evidence="3">Cell-wall binding lipoprotein</fullName>
    </recommendedName>
</protein>
<evidence type="ECO:0000313" key="1">
    <source>
        <dbReference type="EMBL" id="REC61732.1"/>
    </source>
</evidence>
<keyword evidence="2" id="KW-1185">Reference proteome</keyword>
<gene>
    <name evidence="1" type="ORF">DRF65_14425</name>
</gene>
<reference evidence="2" key="1">
    <citation type="submission" date="2018-06" db="EMBL/GenBank/DDBJ databases">
        <authorList>
            <person name="Lum Nde A."/>
            <person name="Hugo C."/>
        </authorList>
    </citation>
    <scope>NUCLEOTIDE SEQUENCE [LARGE SCALE GENOMIC DNA]</scope>
    <source>
        <strain evidence="2">1_F178</strain>
    </source>
</reference>
<evidence type="ECO:0000313" key="2">
    <source>
        <dbReference type="Proteomes" id="UP000256686"/>
    </source>
</evidence>
<dbReference type="EMBL" id="QNVT01000013">
    <property type="protein sequence ID" value="REC61732.1"/>
    <property type="molecule type" value="Genomic_DNA"/>
</dbReference>